<protein>
    <submittedName>
        <fullName evidence="2">Uncharacterized protein</fullName>
    </submittedName>
</protein>
<dbReference type="SUPFAM" id="SSF53163">
    <property type="entry name" value="HybD-like"/>
    <property type="match status" value="1"/>
</dbReference>
<dbReference type="InterPro" id="IPR000671">
    <property type="entry name" value="Peptidase_A31"/>
</dbReference>
<evidence type="ECO:0000256" key="1">
    <source>
        <dbReference type="SAM" id="MobiDB-lite"/>
    </source>
</evidence>
<dbReference type="GO" id="GO:0008047">
    <property type="term" value="F:enzyme activator activity"/>
    <property type="evidence" value="ECO:0007669"/>
    <property type="project" value="InterPro"/>
</dbReference>
<dbReference type="InterPro" id="IPR023430">
    <property type="entry name" value="Pept_HybD-like_dom_sf"/>
</dbReference>
<name>A0A645BZZ8_9ZZZZ</name>
<proteinExistence type="predicted"/>
<accession>A0A645BZZ8</accession>
<comment type="caution">
    <text evidence="2">The sequence shown here is derived from an EMBL/GenBank/DDBJ whole genome shotgun (WGS) entry which is preliminary data.</text>
</comment>
<evidence type="ECO:0000313" key="2">
    <source>
        <dbReference type="EMBL" id="MPM67294.1"/>
    </source>
</evidence>
<dbReference type="Gene3D" id="3.40.50.1450">
    <property type="entry name" value="HybD-like"/>
    <property type="match status" value="1"/>
</dbReference>
<gene>
    <name evidence="2" type="ORF">SDC9_114216</name>
</gene>
<dbReference type="GO" id="GO:0008233">
    <property type="term" value="F:peptidase activity"/>
    <property type="evidence" value="ECO:0007669"/>
    <property type="project" value="InterPro"/>
</dbReference>
<dbReference type="AlphaFoldDB" id="A0A645BZZ8"/>
<sequence>MERLIIVDAVEIGQPAGSCVRLAGDEVPMALETKLSPHQMRHWKKFAEHHPLRECQTCNAMVLECDLDAPPGQEHQSPPPEKTAASECGGRKQKAWV</sequence>
<reference evidence="2" key="1">
    <citation type="submission" date="2019-08" db="EMBL/GenBank/DDBJ databases">
        <authorList>
            <person name="Kucharzyk K."/>
            <person name="Murdoch R.W."/>
            <person name="Higgins S."/>
            <person name="Loffler F."/>
        </authorList>
    </citation>
    <scope>NUCLEOTIDE SEQUENCE</scope>
</reference>
<organism evidence="2">
    <name type="scientific">bioreactor metagenome</name>
    <dbReference type="NCBI Taxonomy" id="1076179"/>
    <lineage>
        <taxon>unclassified sequences</taxon>
        <taxon>metagenomes</taxon>
        <taxon>ecological metagenomes</taxon>
    </lineage>
</organism>
<dbReference type="EMBL" id="VSSQ01021607">
    <property type="protein sequence ID" value="MPM67294.1"/>
    <property type="molecule type" value="Genomic_DNA"/>
</dbReference>
<dbReference type="Pfam" id="PF01750">
    <property type="entry name" value="HycI"/>
    <property type="match status" value="1"/>
</dbReference>
<feature type="region of interest" description="Disordered" evidence="1">
    <location>
        <begin position="68"/>
        <end position="97"/>
    </location>
</feature>